<dbReference type="Gene3D" id="3.40.50.10190">
    <property type="entry name" value="BRCT domain"/>
    <property type="match status" value="8"/>
</dbReference>
<dbReference type="FunFam" id="3.40.50.10190:FF:000018">
    <property type="entry name" value="DNA topoisomerase 2-binding protein 1"/>
    <property type="match status" value="1"/>
</dbReference>
<dbReference type="GO" id="GO:0007095">
    <property type="term" value="P:mitotic G2 DNA damage checkpoint signaling"/>
    <property type="evidence" value="ECO:0007669"/>
    <property type="project" value="TreeGrafter"/>
</dbReference>
<dbReference type="InterPro" id="IPR036420">
    <property type="entry name" value="BRCT_dom_sf"/>
</dbReference>
<feature type="region of interest" description="Disordered" evidence="2">
    <location>
        <begin position="867"/>
        <end position="888"/>
    </location>
</feature>
<dbReference type="SMART" id="SM00292">
    <property type="entry name" value="BRCT"/>
    <property type="match status" value="6"/>
</dbReference>
<protein>
    <submittedName>
        <fullName evidence="4">DNA topoisomerase 2-binding protein 1-A</fullName>
    </submittedName>
</protein>
<dbReference type="Proteomes" id="UP000053097">
    <property type="component" value="Unassembled WGS sequence"/>
</dbReference>
<dbReference type="PANTHER" id="PTHR13561:SF20">
    <property type="entry name" value="DNA TOPOISOMERASE 2-BINDING PROTEIN 1"/>
    <property type="match status" value="1"/>
</dbReference>
<feature type="region of interest" description="Disordered" evidence="2">
    <location>
        <begin position="546"/>
        <end position="603"/>
    </location>
</feature>
<keyword evidence="4" id="KW-0413">Isomerase</keyword>
<accession>A0A026WRB1</accession>
<dbReference type="STRING" id="2015173.A0A026WRB1"/>
<feature type="region of interest" description="Disordered" evidence="2">
    <location>
        <begin position="927"/>
        <end position="967"/>
    </location>
</feature>
<dbReference type="InterPro" id="IPR001357">
    <property type="entry name" value="BRCT_dom"/>
</dbReference>
<dbReference type="GO" id="GO:0016853">
    <property type="term" value="F:isomerase activity"/>
    <property type="evidence" value="ECO:0007669"/>
    <property type="project" value="UniProtKB-KW"/>
</dbReference>
<feature type="domain" description="BRCT" evidence="3">
    <location>
        <begin position="607"/>
        <end position="691"/>
    </location>
</feature>
<dbReference type="CDD" id="cd17738">
    <property type="entry name" value="BRCT_TopBP1_rpt7"/>
    <property type="match status" value="1"/>
</dbReference>
<dbReference type="PROSITE" id="PS50172">
    <property type="entry name" value="BRCT"/>
    <property type="match status" value="5"/>
</dbReference>
<feature type="region of interest" description="Disordered" evidence="2">
    <location>
        <begin position="482"/>
        <end position="534"/>
    </location>
</feature>
<feature type="domain" description="BRCT" evidence="3">
    <location>
        <begin position="697"/>
        <end position="794"/>
    </location>
</feature>
<keyword evidence="5" id="KW-1185">Reference proteome</keyword>
<dbReference type="EMBL" id="KK107119">
    <property type="protein sequence ID" value="EZA58518.1"/>
    <property type="molecule type" value="Genomic_DNA"/>
</dbReference>
<dbReference type="CDD" id="cd17728">
    <property type="entry name" value="BRCT_TopBP1_rpt8"/>
    <property type="match status" value="1"/>
</dbReference>
<dbReference type="CDD" id="cd18434">
    <property type="entry name" value="BRCT_TopBP1_rpt5"/>
    <property type="match status" value="1"/>
</dbReference>
<dbReference type="OrthoDB" id="251770at2759"/>
<evidence type="ECO:0000313" key="4">
    <source>
        <dbReference type="EMBL" id="EZA58518.1"/>
    </source>
</evidence>
<feature type="compositionally biased region" description="Polar residues" evidence="2">
    <location>
        <begin position="546"/>
        <end position="562"/>
    </location>
</feature>
<dbReference type="GO" id="GO:0033314">
    <property type="term" value="P:mitotic DNA replication checkpoint signaling"/>
    <property type="evidence" value="ECO:0007669"/>
    <property type="project" value="TreeGrafter"/>
</dbReference>
<gene>
    <name evidence="4" type="ORF">X777_14680</name>
</gene>
<evidence type="ECO:0000313" key="5">
    <source>
        <dbReference type="Proteomes" id="UP000053097"/>
    </source>
</evidence>
<dbReference type="OMA" id="ACTHLLC"/>
<evidence type="ECO:0000259" key="3">
    <source>
        <dbReference type="PROSITE" id="PS50172"/>
    </source>
</evidence>
<feature type="compositionally biased region" description="Polar residues" evidence="2">
    <location>
        <begin position="521"/>
        <end position="534"/>
    </location>
</feature>
<keyword evidence="1" id="KW-0677">Repeat</keyword>
<dbReference type="GO" id="GO:0006270">
    <property type="term" value="P:DNA replication initiation"/>
    <property type="evidence" value="ECO:0007669"/>
    <property type="project" value="TreeGrafter"/>
</dbReference>
<feature type="compositionally biased region" description="Polar residues" evidence="2">
    <location>
        <begin position="581"/>
        <end position="603"/>
    </location>
</feature>
<dbReference type="Pfam" id="PF00533">
    <property type="entry name" value="BRCT"/>
    <property type="match status" value="2"/>
</dbReference>
<proteinExistence type="predicted"/>
<evidence type="ECO:0000256" key="2">
    <source>
        <dbReference type="SAM" id="MobiDB-lite"/>
    </source>
</evidence>
<name>A0A026WRB1_OOCBI</name>
<evidence type="ECO:0000256" key="1">
    <source>
        <dbReference type="ARBA" id="ARBA00022737"/>
    </source>
</evidence>
<reference evidence="4 5" key="1">
    <citation type="journal article" date="2014" name="Curr. Biol.">
        <title>The genome of the clonal raider ant Cerapachys biroi.</title>
        <authorList>
            <person name="Oxley P.R."/>
            <person name="Ji L."/>
            <person name="Fetter-Pruneda I."/>
            <person name="McKenzie S.K."/>
            <person name="Li C."/>
            <person name="Hu H."/>
            <person name="Zhang G."/>
            <person name="Kronauer D.J."/>
        </authorList>
    </citation>
    <scope>NUCLEOTIDE SEQUENCE [LARGE SCALE GENOMIC DNA]</scope>
</reference>
<feature type="domain" description="BRCT" evidence="3">
    <location>
        <begin position="108"/>
        <end position="177"/>
    </location>
</feature>
<dbReference type="SUPFAM" id="SSF52113">
    <property type="entry name" value="BRCT domain"/>
    <property type="match status" value="5"/>
</dbReference>
<organism evidence="4 5">
    <name type="scientific">Ooceraea biroi</name>
    <name type="common">Clonal raider ant</name>
    <name type="synonym">Cerapachys biroi</name>
    <dbReference type="NCBI Taxonomy" id="2015173"/>
    <lineage>
        <taxon>Eukaryota</taxon>
        <taxon>Metazoa</taxon>
        <taxon>Ecdysozoa</taxon>
        <taxon>Arthropoda</taxon>
        <taxon>Hexapoda</taxon>
        <taxon>Insecta</taxon>
        <taxon>Pterygota</taxon>
        <taxon>Neoptera</taxon>
        <taxon>Endopterygota</taxon>
        <taxon>Hymenoptera</taxon>
        <taxon>Apocrita</taxon>
        <taxon>Aculeata</taxon>
        <taxon>Formicoidea</taxon>
        <taxon>Formicidae</taxon>
        <taxon>Dorylinae</taxon>
        <taxon>Ooceraea</taxon>
    </lineage>
</organism>
<feature type="domain" description="BRCT" evidence="3">
    <location>
        <begin position="205"/>
        <end position="290"/>
    </location>
</feature>
<dbReference type="Pfam" id="PF12738">
    <property type="entry name" value="PTCB-BRCT"/>
    <property type="match status" value="1"/>
</dbReference>
<sequence length="1334" mass="150717">MTSEKSQAECDVNIYFVLLSHQESENDCSEEMWLAFNKCIELGLQPTWAAKKVCDKIKPSKTDVFVIEEFKGDLFENLKQFKCSIVSPKCLLICFINGEPIPEGRSPIYTTAMRGMHICASGLSSETKSWIQQRVEYMGGFFMKQLRSSASFIFLSISVFLQCATEMKIPIMKKEWINAVWEANLKEVTKANDKMFDKYKCPVFMNLIVTSTNLPKRQKEEIKRLIHDHGGTFMGPLDGAKVRVVVASENGPLSEKLRYAMDNDIACLKPNWVYESIKVGYALPFSNFVIKSAKACSTPEQPNIRETLSCSEISCIPFDKQHNNYINESSVSTMSNMSPVNAATNNFYGTATLNVVSRLTFSEAKSAGSFLDGCNIYLAGFVTSIRDKLNRILNVGGATRLDDISDAVTHVIVDDENKAAAELRAMKLRGLRFSVSNPSKESDFISQVLLLWYYIIPYVLSIEWLEESMKLKRPAPEEHFLFESKSGASKKNIETPASPLSKKNLQMLQAKRPPVPPFNMEQKNTPTNEEHQPNNTLVQQYLQEATESNSTMPRSMKSSTSESENKRNRSNLNDIKDARVNENSSETTQSKDLGNESNVPASQSCTVNEKLLTGLTFVVIGFDTETIHPAETIEMLGGRVVSKAYSGIPDYGVVPLHGAPLKHTVNEIVTDLFIEDCINQEQIVSIMYYHKPLFIRKTCSPLSGCVITMSMYTGVERLYLSTLAMKLGAICQDMFARKPNTERNTYGSTHLVCPTPEGNKYNAAVRWKLPAVTADWLKTCADQLALIDETPFLVGETIASSRSNSKKTNVPEKSVAVEEATSSLNNRNILTPKRYLSQYKDQEMRSIETPLVNKRLSLVMNQTPQSPFHVSTPETPYGQVFKSNPSPDTRKGWIKWVDNFPDLQVAEPPLKRRAPSTPLSELKKQLWEKLKKPDQSDKTNELDHSTLKPNKDSSTEKTIEKEIDDQSRKNIQATVECNRKLHFDEEGSPPSNISSNEINMQLAQLDQVLQRTSSTPENRYSLSGENAKKYNDAEAPDHIQKYVIKDSQSIDAIVWEDPNHPKRVQKDNDSSNIDIEEHIEDNIEKYEHGPSIRNQPRKFMLSGIKDKTTYERVIMGLYGEVSTDTNFDNSATHLLCVRLARNEKMLGSIASGKWVLHCSYLRDSEREGRFLNVIKYVRYMYTFIEEEYEWGNPKSKGKIPEPNGEIEQAIATAAYRWRNKLLCESNGPFSGMVALLMVSEEKYDQFKRLIEAGNGSVIQARPPYDTSPSGRKITHCFVNVKQVNQPIDWAMLASKGILCFLPQYLSDYLTAVKPLNLRDSVLPEFKKYLSLLPK</sequence>
<dbReference type="PANTHER" id="PTHR13561">
    <property type="entry name" value="DNA REPLICATION REGULATOR DPB11-RELATED"/>
    <property type="match status" value="1"/>
</dbReference>
<feature type="domain" description="BRCT" evidence="3">
    <location>
        <begin position="366"/>
        <end position="482"/>
    </location>
</feature>
<dbReference type="InterPro" id="IPR049936">
    <property type="entry name" value="TopBP1_BRCT_8"/>
</dbReference>